<dbReference type="OrthoDB" id="248923at2759"/>
<comment type="similarity">
    <text evidence="1">Belongs to the protein kinase superfamily. STE Ser/Thr protein kinase family. STE20 subfamily.</text>
</comment>
<dbReference type="OMA" id="VIYWQAP"/>
<evidence type="ECO:0000256" key="3">
    <source>
        <dbReference type="ARBA" id="ARBA00022840"/>
    </source>
</evidence>
<evidence type="ECO:0000313" key="7">
    <source>
        <dbReference type="Proteomes" id="UP000008493"/>
    </source>
</evidence>
<dbReference type="eggNOG" id="KOG0578">
    <property type="taxonomic scope" value="Eukaryota"/>
</dbReference>
<reference evidence="7" key="1">
    <citation type="journal article" date="2012" name="Proc. Natl. Acad. Sci. U.S.A.">
        <title>Genome sequence of the button mushroom Agaricus bisporus reveals mechanisms governing adaptation to a humic-rich ecological niche.</title>
        <authorList>
            <person name="Morin E."/>
            <person name="Kohler A."/>
            <person name="Baker A.R."/>
            <person name="Foulongne-Oriol M."/>
            <person name="Lombard V."/>
            <person name="Nagy L.G."/>
            <person name="Ohm R.A."/>
            <person name="Patyshakuliyeva A."/>
            <person name="Brun A."/>
            <person name="Aerts A.L."/>
            <person name="Bailey A.M."/>
            <person name="Billette C."/>
            <person name="Coutinho P.M."/>
            <person name="Deakin G."/>
            <person name="Doddapaneni H."/>
            <person name="Floudas D."/>
            <person name="Grimwood J."/>
            <person name="Hilden K."/>
            <person name="Kuees U."/>
            <person name="LaButti K.M."/>
            <person name="Lapidus A."/>
            <person name="Lindquist E.A."/>
            <person name="Lucas S.M."/>
            <person name="Murat C."/>
            <person name="Riley R.W."/>
            <person name="Salamov A.A."/>
            <person name="Schmutz J."/>
            <person name="Subramanian V."/>
            <person name="Woesten H.A.B."/>
            <person name="Xu J."/>
            <person name="Eastwood D.C."/>
            <person name="Foster G.D."/>
            <person name="Sonnenberg A.S."/>
            <person name="Cullen D."/>
            <person name="de Vries R.P."/>
            <person name="Lundell T."/>
            <person name="Hibbett D.S."/>
            <person name="Henrissat B."/>
            <person name="Burton K.S."/>
            <person name="Kerrigan R.W."/>
            <person name="Challen M.P."/>
            <person name="Grigoriev I.V."/>
            <person name="Martin F."/>
        </authorList>
    </citation>
    <scope>NUCLEOTIDE SEQUENCE [LARGE SCALE GENOMIC DNA]</scope>
    <source>
        <strain evidence="7">JB137-S8 / ATCC MYA-4627 / FGSC 10392</strain>
    </source>
</reference>
<accession>K5WVV2</accession>
<feature type="compositionally biased region" description="Low complexity" evidence="4">
    <location>
        <begin position="49"/>
        <end position="73"/>
    </location>
</feature>
<evidence type="ECO:0000256" key="4">
    <source>
        <dbReference type="SAM" id="MobiDB-lite"/>
    </source>
</evidence>
<dbReference type="SMART" id="SM00219">
    <property type="entry name" value="TyrKc"/>
    <property type="match status" value="1"/>
</dbReference>
<keyword evidence="2" id="KW-0547">Nucleotide-binding</keyword>
<sequence length="506" mass="55458">MSSLSPDALSVPPSPHSPHFLSQYPHRQSPAPSQLSGAPPSPMNSQFGSDESATSVSTTSSSSQSQDHPTPTTDSTSGAVFDTIPSPRDTFGNLPKANGAVKVVSADADIDTEGSFVDLGKEDDEDRYDSAPAIIVSDGISHSFPEPPAVVITSEGSSSNTSVPLTPGQRYPGWLSVVVEPLSSFIDEAIEPRDHYVDLQEIAEGESGSIFAARVVPDGSNKLRLPEHIRSRDAEEFKKSNPVLVAIKIITTAPHSPDQEWTPEAQKLVDLERELTLMKGLWHENILGLDALYVDLTEDTLWVRMELMERSLADIVGLVVDGLMLQDRMIARFARDVLQALEYLQENRIAHRDVRSDNLLLNSHGVVKLTDFSNAVKLPKESSLRSDPAGVIFWQAPEMRYPNYDALKVDVWSLGATMWEMAETEPPFSDTKQVQSRWPPLTRPEMWSPAFHSFLRTCSDGAAARKSPTELLKDPFVGNACGRTVIVQLLSQCMNIERMIQGDGGS</sequence>
<dbReference type="InParanoid" id="K5WVV2"/>
<evidence type="ECO:0000256" key="2">
    <source>
        <dbReference type="ARBA" id="ARBA00022741"/>
    </source>
</evidence>
<feature type="region of interest" description="Disordered" evidence="4">
    <location>
        <begin position="1"/>
        <end position="95"/>
    </location>
</feature>
<evidence type="ECO:0000313" key="6">
    <source>
        <dbReference type="EMBL" id="EKM74923.1"/>
    </source>
</evidence>
<feature type="domain" description="Protein kinase" evidence="5">
    <location>
        <begin position="196"/>
        <end position="477"/>
    </location>
</feature>
<dbReference type="InterPro" id="IPR020635">
    <property type="entry name" value="Tyr_kinase_cat_dom"/>
</dbReference>
<dbReference type="InterPro" id="IPR000719">
    <property type="entry name" value="Prot_kinase_dom"/>
</dbReference>
<protein>
    <recommendedName>
        <fullName evidence="5">Protein kinase domain-containing protein</fullName>
    </recommendedName>
</protein>
<dbReference type="InterPro" id="IPR011009">
    <property type="entry name" value="Kinase-like_dom_sf"/>
</dbReference>
<dbReference type="Pfam" id="PF00069">
    <property type="entry name" value="Pkinase"/>
    <property type="match status" value="1"/>
</dbReference>
<dbReference type="PROSITE" id="PS50011">
    <property type="entry name" value="PROTEIN_KINASE_DOM"/>
    <property type="match status" value="1"/>
</dbReference>
<dbReference type="PANTHER" id="PTHR45832:SF22">
    <property type="entry name" value="SERINE_THREONINE-PROTEIN KINASE SAMKA-RELATED"/>
    <property type="match status" value="1"/>
</dbReference>
<dbReference type="HOGENOM" id="CLU_000288_63_23_1"/>
<keyword evidence="7" id="KW-1185">Reference proteome</keyword>
<evidence type="ECO:0000256" key="1">
    <source>
        <dbReference type="ARBA" id="ARBA00008874"/>
    </source>
</evidence>
<organism evidence="6 7">
    <name type="scientific">Agaricus bisporus var. burnettii (strain JB137-S8 / ATCC MYA-4627 / FGSC 10392)</name>
    <name type="common">White button mushroom</name>
    <dbReference type="NCBI Taxonomy" id="597362"/>
    <lineage>
        <taxon>Eukaryota</taxon>
        <taxon>Fungi</taxon>
        <taxon>Dikarya</taxon>
        <taxon>Basidiomycota</taxon>
        <taxon>Agaricomycotina</taxon>
        <taxon>Agaricomycetes</taxon>
        <taxon>Agaricomycetidae</taxon>
        <taxon>Agaricales</taxon>
        <taxon>Agaricineae</taxon>
        <taxon>Agaricaceae</taxon>
        <taxon>Agaricus</taxon>
    </lineage>
</organism>
<dbReference type="Gene3D" id="1.10.510.10">
    <property type="entry name" value="Transferase(Phosphotransferase) domain 1"/>
    <property type="match status" value="1"/>
</dbReference>
<dbReference type="AlphaFoldDB" id="K5WVV2"/>
<keyword evidence="3" id="KW-0067">ATP-binding</keyword>
<dbReference type="STRING" id="597362.K5WVV2"/>
<proteinExistence type="inferred from homology"/>
<dbReference type="GO" id="GO:0004713">
    <property type="term" value="F:protein tyrosine kinase activity"/>
    <property type="evidence" value="ECO:0007669"/>
    <property type="project" value="InterPro"/>
</dbReference>
<dbReference type="Proteomes" id="UP000008493">
    <property type="component" value="Unassembled WGS sequence"/>
</dbReference>
<dbReference type="PANTHER" id="PTHR45832">
    <property type="entry name" value="SERINE/THREONINE-PROTEIN KINASE SAMKA-RELATED-RELATED"/>
    <property type="match status" value="1"/>
</dbReference>
<dbReference type="GeneID" id="18829691"/>
<dbReference type="KEGG" id="abp:AGABI1DRAFT47208"/>
<name>K5WVV2_AGABU</name>
<dbReference type="SUPFAM" id="SSF56112">
    <property type="entry name" value="Protein kinase-like (PK-like)"/>
    <property type="match status" value="1"/>
</dbReference>
<dbReference type="EMBL" id="JH971424">
    <property type="protein sequence ID" value="EKM74923.1"/>
    <property type="molecule type" value="Genomic_DNA"/>
</dbReference>
<dbReference type="GO" id="GO:0005524">
    <property type="term" value="F:ATP binding"/>
    <property type="evidence" value="ECO:0007669"/>
    <property type="project" value="UniProtKB-KW"/>
</dbReference>
<dbReference type="RefSeq" id="XP_007334432.1">
    <property type="nucleotide sequence ID" value="XM_007334370.1"/>
</dbReference>
<dbReference type="InterPro" id="IPR051931">
    <property type="entry name" value="PAK3-like"/>
</dbReference>
<gene>
    <name evidence="6" type="ORF">AGABI1DRAFT_47208</name>
</gene>
<evidence type="ECO:0000259" key="5">
    <source>
        <dbReference type="PROSITE" id="PS50011"/>
    </source>
</evidence>